<dbReference type="Proteomes" id="UP000325755">
    <property type="component" value="Chromosome"/>
</dbReference>
<organism evidence="1 2">
    <name type="scientific">Candidatus Methylospira mobilis</name>
    <dbReference type="NCBI Taxonomy" id="1808979"/>
    <lineage>
        <taxon>Bacteria</taxon>
        <taxon>Pseudomonadati</taxon>
        <taxon>Pseudomonadota</taxon>
        <taxon>Gammaproteobacteria</taxon>
        <taxon>Methylococcales</taxon>
        <taxon>Methylococcaceae</taxon>
        <taxon>Candidatus Methylospira</taxon>
    </lineage>
</organism>
<dbReference type="PANTHER" id="PTHR42741:SF3">
    <property type="entry name" value="NITROREDUCTASE FAMILY PROTEIN"/>
    <property type="match status" value="1"/>
</dbReference>
<sequence length="536" mass="60268">MNDALQQVYAYHDASKHHFDAYAPGPEFLDWTCQPNPFRRFSGAPLVELPLQETPLAPSYQELFQTPEQSADINLSTLSTLLQYSFGLAAWKQYGGERWSLRCNPSSGNLHPTEVYILISGMADFKSGLYHYAVHEHALELRCEVEAPFTGLLIAFSSVHWREAWKYGVRAFRYCQHDAGHAYAALQYAAAVHGWHAQMLEEWSDDDIAAILGLTRSADFIDGERETPDMICRLIPFPASTDTPIQQGHIRVDRLIQALGAGLWRGTADALGSEHIRWPAIEAVSRATEKPRTAASRYKTTAAQPRLPLISLEPAAAVIRNRRSAQAYDGKTQISSAQLYRMLDATLPYRDGPPFQTWPWAPRVHLILFVHRVKDLAPGLYLFCRSDDAPTELRTGLRAEFEWNKPDNCPETLNFFRLVAANAKNTAKRLSCHQAIAADSCFSLGMIAEFEPALQAAPWAYRQLYWECGVIGQILYLEAVAAGYGGTGIGCFFDDPVQELIDITKRRWHSLYHFTVGGSVFDMRIQTLEAYAHLAR</sequence>
<dbReference type="OrthoDB" id="9801593at2"/>
<evidence type="ECO:0000313" key="1">
    <source>
        <dbReference type="EMBL" id="QFY41831.1"/>
    </source>
</evidence>
<dbReference type="KEGG" id="mmob:F6R98_03630"/>
<dbReference type="AlphaFoldDB" id="A0A5Q0BHZ8"/>
<dbReference type="EMBL" id="CP044205">
    <property type="protein sequence ID" value="QFY41831.1"/>
    <property type="molecule type" value="Genomic_DNA"/>
</dbReference>
<accession>A0A5Q0BHZ8</accession>
<dbReference type="CDD" id="cd02142">
    <property type="entry name" value="McbC_SagB-like_oxidoreductase"/>
    <property type="match status" value="2"/>
</dbReference>
<gene>
    <name evidence="1" type="ORF">F6R98_03630</name>
</gene>
<evidence type="ECO:0000313" key="2">
    <source>
        <dbReference type="Proteomes" id="UP000325755"/>
    </source>
</evidence>
<dbReference type="Gene3D" id="3.40.109.10">
    <property type="entry name" value="NADH Oxidase"/>
    <property type="match status" value="2"/>
</dbReference>
<reference evidence="1 2" key="1">
    <citation type="submission" date="2019-09" db="EMBL/GenBank/DDBJ databases">
        <title>Ecophysiology of the spiral-shaped methanotroph Methylospira mobilis as revealed by the complete genome sequence.</title>
        <authorList>
            <person name="Oshkin I.Y."/>
            <person name="Dedysh S.N."/>
            <person name="Miroshnikov K."/>
            <person name="Danilova O.V."/>
            <person name="Hakobyan A."/>
            <person name="Liesack W."/>
        </authorList>
    </citation>
    <scope>NUCLEOTIDE SEQUENCE [LARGE SCALE GENOMIC DNA]</scope>
    <source>
        <strain evidence="1 2">Shm1</strain>
    </source>
</reference>
<dbReference type="SUPFAM" id="SSF55469">
    <property type="entry name" value="FMN-dependent nitroreductase-like"/>
    <property type="match status" value="2"/>
</dbReference>
<dbReference type="PANTHER" id="PTHR42741">
    <property type="entry name" value="NITROREDUCTASE FAMILY PROTEIN"/>
    <property type="match status" value="1"/>
</dbReference>
<dbReference type="GO" id="GO:0016491">
    <property type="term" value="F:oxidoreductase activity"/>
    <property type="evidence" value="ECO:0007669"/>
    <property type="project" value="InterPro"/>
</dbReference>
<proteinExistence type="predicted"/>
<keyword evidence="2" id="KW-1185">Reference proteome</keyword>
<dbReference type="RefSeq" id="WP_153247813.1">
    <property type="nucleotide sequence ID" value="NZ_CP044205.1"/>
</dbReference>
<dbReference type="InterPro" id="IPR000415">
    <property type="entry name" value="Nitroreductase-like"/>
</dbReference>
<dbReference type="InParanoid" id="A0A5Q0BHZ8"/>
<protein>
    <submittedName>
        <fullName evidence="1">SagB/ThcOx family dehydrogenase</fullName>
    </submittedName>
</protein>
<name>A0A5Q0BHZ8_9GAMM</name>